<proteinExistence type="predicted"/>
<sequence>MAGNTVVVTGAAGYVASWIVKMLLERGYNVRGTVRNPDDETKVGHLRNLPGAAERLHLYRAELLADGDFDVVVDGADYLIHSASPVAFSAPDPMIEIVLPSVEGTLNVLRAAAKTKTLKRVVHTSSTAAIFFSPRFFNRSEDEVVDESWWTDEEFCESVGLWYPLSKAKAERMAFEFVENTHPSFDFVSINIATCLGGWLNWNNLHWCTNEIKRIIVGEEWQSDPYPELRHTCSLDVEDAALAHILAIENPSAKGRFMVCESSLSQAQFALILSKICPEYRTKPDLKGMDEETFMKPAIKFTTEKIKRLGLEFTPAEEYLKKTVECLKQVGELN</sequence>
<feature type="domain" description="NAD-dependent epimerase/dehydratase" evidence="2">
    <location>
        <begin position="6"/>
        <end position="254"/>
    </location>
</feature>
<dbReference type="InterPro" id="IPR001509">
    <property type="entry name" value="Epimerase_deHydtase"/>
</dbReference>
<dbReference type="Pfam" id="PF01370">
    <property type="entry name" value="Epimerase"/>
    <property type="match status" value="1"/>
</dbReference>
<dbReference type="SUPFAM" id="SSF51735">
    <property type="entry name" value="NAD(P)-binding Rossmann-fold domains"/>
    <property type="match status" value="1"/>
</dbReference>
<dbReference type="InterPro" id="IPR036291">
    <property type="entry name" value="NAD(P)-bd_dom_sf"/>
</dbReference>
<dbReference type="EMBL" id="JBHFFA010000006">
    <property type="protein sequence ID" value="KAL2623420.1"/>
    <property type="molecule type" value="Genomic_DNA"/>
</dbReference>
<comment type="caution">
    <text evidence="3">The sequence shown here is derived from an EMBL/GenBank/DDBJ whole genome shotgun (WGS) entry which is preliminary data.</text>
</comment>
<protein>
    <recommendedName>
        <fullName evidence="2">NAD-dependent epimerase/dehydratase domain-containing protein</fullName>
    </recommendedName>
</protein>
<gene>
    <name evidence="3" type="ORF">R1flu_003625</name>
</gene>
<dbReference type="AlphaFoldDB" id="A0ABD1YA58"/>
<dbReference type="PANTHER" id="PTHR10366:SF852">
    <property type="entry name" value="CINNAMOYL-COA REDUCTASE CAD2"/>
    <property type="match status" value="1"/>
</dbReference>
<dbReference type="CDD" id="cd08958">
    <property type="entry name" value="FR_SDR_e"/>
    <property type="match status" value="1"/>
</dbReference>
<evidence type="ECO:0000259" key="2">
    <source>
        <dbReference type="Pfam" id="PF01370"/>
    </source>
</evidence>
<dbReference type="Proteomes" id="UP001605036">
    <property type="component" value="Unassembled WGS sequence"/>
</dbReference>
<evidence type="ECO:0000256" key="1">
    <source>
        <dbReference type="ARBA" id="ARBA00023002"/>
    </source>
</evidence>
<reference evidence="3 4" key="1">
    <citation type="submission" date="2024-09" db="EMBL/GenBank/DDBJ databases">
        <title>Chromosome-scale assembly of Riccia fluitans.</title>
        <authorList>
            <person name="Paukszto L."/>
            <person name="Sawicki J."/>
            <person name="Karawczyk K."/>
            <person name="Piernik-Szablinska J."/>
            <person name="Szczecinska M."/>
            <person name="Mazdziarz M."/>
        </authorList>
    </citation>
    <scope>NUCLEOTIDE SEQUENCE [LARGE SCALE GENOMIC DNA]</scope>
    <source>
        <strain evidence="3">Rf_01</strain>
        <tissue evidence="3">Aerial parts of the thallus</tissue>
    </source>
</reference>
<keyword evidence="1" id="KW-0560">Oxidoreductase</keyword>
<organism evidence="3 4">
    <name type="scientific">Riccia fluitans</name>
    <dbReference type="NCBI Taxonomy" id="41844"/>
    <lineage>
        <taxon>Eukaryota</taxon>
        <taxon>Viridiplantae</taxon>
        <taxon>Streptophyta</taxon>
        <taxon>Embryophyta</taxon>
        <taxon>Marchantiophyta</taxon>
        <taxon>Marchantiopsida</taxon>
        <taxon>Marchantiidae</taxon>
        <taxon>Marchantiales</taxon>
        <taxon>Ricciaceae</taxon>
        <taxon>Riccia</taxon>
    </lineage>
</organism>
<dbReference type="GO" id="GO:0016491">
    <property type="term" value="F:oxidoreductase activity"/>
    <property type="evidence" value="ECO:0007669"/>
    <property type="project" value="UniProtKB-KW"/>
</dbReference>
<dbReference type="PANTHER" id="PTHR10366">
    <property type="entry name" value="NAD DEPENDENT EPIMERASE/DEHYDRATASE"/>
    <property type="match status" value="1"/>
</dbReference>
<accession>A0ABD1YA58</accession>
<dbReference type="Gene3D" id="3.40.50.720">
    <property type="entry name" value="NAD(P)-binding Rossmann-like Domain"/>
    <property type="match status" value="1"/>
</dbReference>
<dbReference type="FunFam" id="3.40.50.720:FF:000085">
    <property type="entry name" value="Dihydroflavonol reductase"/>
    <property type="match status" value="1"/>
</dbReference>
<keyword evidence="4" id="KW-1185">Reference proteome</keyword>
<evidence type="ECO:0000313" key="4">
    <source>
        <dbReference type="Proteomes" id="UP001605036"/>
    </source>
</evidence>
<dbReference type="InterPro" id="IPR050425">
    <property type="entry name" value="NAD(P)_dehydrat-like"/>
</dbReference>
<evidence type="ECO:0000313" key="3">
    <source>
        <dbReference type="EMBL" id="KAL2623420.1"/>
    </source>
</evidence>
<name>A0ABD1YA58_9MARC</name>